<dbReference type="GeneID" id="106180669"/>
<name>A0A1S3KD37_LINAN</name>
<keyword evidence="2" id="KW-1185">Reference proteome</keyword>
<accession>A0A1S3KD37</accession>
<organism evidence="2 3">
    <name type="scientific">Lingula anatina</name>
    <name type="common">Brachiopod</name>
    <name type="synonym">Lingula unguis</name>
    <dbReference type="NCBI Taxonomy" id="7574"/>
    <lineage>
        <taxon>Eukaryota</taxon>
        <taxon>Metazoa</taxon>
        <taxon>Spiralia</taxon>
        <taxon>Lophotrochozoa</taxon>
        <taxon>Brachiopoda</taxon>
        <taxon>Linguliformea</taxon>
        <taxon>Lingulata</taxon>
        <taxon>Lingulida</taxon>
        <taxon>Linguloidea</taxon>
        <taxon>Lingulidae</taxon>
        <taxon>Lingula</taxon>
    </lineage>
</organism>
<feature type="transmembrane region" description="Helical" evidence="1">
    <location>
        <begin position="38"/>
        <end position="57"/>
    </location>
</feature>
<dbReference type="Proteomes" id="UP000085678">
    <property type="component" value="Unplaced"/>
</dbReference>
<proteinExistence type="predicted"/>
<keyword evidence="1" id="KW-1133">Transmembrane helix</keyword>
<dbReference type="OrthoDB" id="6074443at2759"/>
<keyword evidence="1" id="KW-0812">Transmembrane</keyword>
<dbReference type="InterPro" id="IPR029063">
    <property type="entry name" value="SAM-dependent_MTases_sf"/>
</dbReference>
<gene>
    <name evidence="3" type="primary">LOC106180669</name>
</gene>
<protein>
    <submittedName>
        <fullName evidence="3">Uncharacterized protein LOC106180669</fullName>
    </submittedName>
</protein>
<sequence length="334" mass="38488">MPRSGITSVYLRNIRIHRRRKTYHIRIIASMIISRSPLVNIAVITFIIIFVTLCALIKRQSNEINEIIGKLLNKPKNRPLLKTNYFKCSDYIYENRGTSSMFCLRTNLRTATGCGKDFIPHQWLPKFTTDWQSEKLQEFKVLTAAALHACGDHCEGSIGRSRVQADMYEEVVKAPFINRVCETGFNVGYSSMVLLLSNPNISLTNYDFGMYITPEIKSFFEKTFPGGFKMVMGDTRKTLPSHVKSKQTCELLIIDGGHRYEEALADYQLMRWMANKTHNLVIMDDLYCLSMFCKGPRQVWQEAIDRGELKELYGCAGRYKGRWFRGFAVGQFVF</sequence>
<evidence type="ECO:0000313" key="2">
    <source>
        <dbReference type="Proteomes" id="UP000085678"/>
    </source>
</evidence>
<dbReference type="Gene3D" id="3.40.50.150">
    <property type="entry name" value="Vaccinia Virus protein VP39"/>
    <property type="match status" value="1"/>
</dbReference>
<reference evidence="3" key="1">
    <citation type="submission" date="2025-08" db="UniProtKB">
        <authorList>
            <consortium name="RefSeq"/>
        </authorList>
    </citation>
    <scope>IDENTIFICATION</scope>
    <source>
        <tissue evidence="3">Gonads</tissue>
    </source>
</reference>
<dbReference type="RefSeq" id="XP_013420171.1">
    <property type="nucleotide sequence ID" value="XM_013564717.1"/>
</dbReference>
<evidence type="ECO:0000256" key="1">
    <source>
        <dbReference type="SAM" id="Phobius"/>
    </source>
</evidence>
<dbReference type="KEGG" id="lak:106180669"/>
<dbReference type="Pfam" id="PF13578">
    <property type="entry name" value="Methyltransf_24"/>
    <property type="match status" value="1"/>
</dbReference>
<keyword evidence="1" id="KW-0472">Membrane</keyword>
<dbReference type="AlphaFoldDB" id="A0A1S3KD37"/>
<dbReference type="InParanoid" id="A0A1S3KD37"/>
<evidence type="ECO:0000313" key="3">
    <source>
        <dbReference type="RefSeq" id="XP_013420171.1"/>
    </source>
</evidence>